<dbReference type="STRING" id="796925.A0A137P511"/>
<dbReference type="InterPro" id="IPR000872">
    <property type="entry name" value="Tafazzin"/>
</dbReference>
<protein>
    <recommendedName>
        <fullName evidence="12">Tafazzin family protein</fullName>
    </recommendedName>
</protein>
<keyword evidence="15" id="KW-1185">Reference proteome</keyword>
<keyword evidence="5" id="KW-0999">Mitochondrion inner membrane</keyword>
<evidence type="ECO:0000256" key="7">
    <source>
        <dbReference type="ARBA" id="ARBA00023128"/>
    </source>
</evidence>
<dbReference type="EMBL" id="KQ964515">
    <property type="protein sequence ID" value="KXN70014.1"/>
    <property type="molecule type" value="Genomic_DNA"/>
</dbReference>
<dbReference type="OrthoDB" id="193467at2759"/>
<dbReference type="InterPro" id="IPR002123">
    <property type="entry name" value="Plipid/glycerol_acylTrfase"/>
</dbReference>
<evidence type="ECO:0000256" key="12">
    <source>
        <dbReference type="RuleBase" id="RU365062"/>
    </source>
</evidence>
<evidence type="ECO:0000256" key="1">
    <source>
        <dbReference type="ARBA" id="ARBA00004137"/>
    </source>
</evidence>
<keyword evidence="6" id="KW-0443">Lipid metabolism</keyword>
<dbReference type="AlphaFoldDB" id="A0A137P511"/>
<evidence type="ECO:0000256" key="10">
    <source>
        <dbReference type="ARBA" id="ARBA00024323"/>
    </source>
</evidence>
<evidence type="ECO:0000256" key="5">
    <source>
        <dbReference type="ARBA" id="ARBA00022792"/>
    </source>
</evidence>
<comment type="similarity">
    <text evidence="2 12">Belongs to the taffazin family.</text>
</comment>
<dbReference type="GO" id="GO:0035965">
    <property type="term" value="P:cardiolipin acyl-chain remodeling"/>
    <property type="evidence" value="ECO:0007669"/>
    <property type="project" value="TreeGrafter"/>
</dbReference>
<evidence type="ECO:0000256" key="2">
    <source>
        <dbReference type="ARBA" id="ARBA00010524"/>
    </source>
</evidence>
<evidence type="ECO:0000256" key="11">
    <source>
        <dbReference type="ARBA" id="ARBA00047906"/>
    </source>
</evidence>
<keyword evidence="3" id="KW-0808">Transferase</keyword>
<evidence type="ECO:0000256" key="3">
    <source>
        <dbReference type="ARBA" id="ARBA00022679"/>
    </source>
</evidence>
<evidence type="ECO:0000259" key="13">
    <source>
        <dbReference type="SMART" id="SM00563"/>
    </source>
</evidence>
<evidence type="ECO:0000256" key="9">
    <source>
        <dbReference type="ARBA" id="ARBA00023315"/>
    </source>
</evidence>
<dbReference type="GO" id="GO:0005743">
    <property type="term" value="C:mitochondrial inner membrane"/>
    <property type="evidence" value="ECO:0007669"/>
    <property type="project" value="UniProtKB-SubCell"/>
</dbReference>
<dbReference type="SUPFAM" id="SSF69593">
    <property type="entry name" value="Glycerol-3-phosphate (1)-acyltransferase"/>
    <property type="match status" value="1"/>
</dbReference>
<evidence type="ECO:0000256" key="4">
    <source>
        <dbReference type="ARBA" id="ARBA00022787"/>
    </source>
</evidence>
<dbReference type="CDD" id="cd07989">
    <property type="entry name" value="LPLAT_AGPAT-like"/>
    <property type="match status" value="1"/>
</dbReference>
<keyword evidence="4" id="KW-1000">Mitochondrion outer membrane</keyword>
<reference evidence="14 15" key="1">
    <citation type="journal article" date="2015" name="Genome Biol. Evol.">
        <title>Phylogenomic analyses indicate that early fungi evolved digesting cell walls of algal ancestors of land plants.</title>
        <authorList>
            <person name="Chang Y."/>
            <person name="Wang S."/>
            <person name="Sekimoto S."/>
            <person name="Aerts A.L."/>
            <person name="Choi C."/>
            <person name="Clum A."/>
            <person name="LaButti K.M."/>
            <person name="Lindquist E.A."/>
            <person name="Yee Ngan C."/>
            <person name="Ohm R.A."/>
            <person name="Salamov A.A."/>
            <person name="Grigoriev I.V."/>
            <person name="Spatafora J.W."/>
            <person name="Berbee M.L."/>
        </authorList>
    </citation>
    <scope>NUCLEOTIDE SEQUENCE [LARGE SCALE GENOMIC DNA]</scope>
    <source>
        <strain evidence="14 15">NRRL 28638</strain>
    </source>
</reference>
<gene>
    <name evidence="14" type="ORF">CONCODRAFT_39885</name>
</gene>
<dbReference type="PANTHER" id="PTHR12497:SF0">
    <property type="entry name" value="TAFAZZIN"/>
    <property type="match status" value="1"/>
</dbReference>
<dbReference type="Proteomes" id="UP000070444">
    <property type="component" value="Unassembled WGS sequence"/>
</dbReference>
<evidence type="ECO:0000313" key="15">
    <source>
        <dbReference type="Proteomes" id="UP000070444"/>
    </source>
</evidence>
<keyword evidence="7" id="KW-0496">Mitochondrion</keyword>
<proteinExistence type="inferred from homology"/>
<dbReference type="GO" id="GO:0007007">
    <property type="term" value="P:inner mitochondrial membrane organization"/>
    <property type="evidence" value="ECO:0007669"/>
    <property type="project" value="TreeGrafter"/>
</dbReference>
<name>A0A137P511_CONC2</name>
<accession>A0A137P511</accession>
<evidence type="ECO:0000256" key="6">
    <source>
        <dbReference type="ARBA" id="ARBA00023098"/>
    </source>
</evidence>
<dbReference type="GO" id="GO:0005741">
    <property type="term" value="C:mitochondrial outer membrane"/>
    <property type="evidence" value="ECO:0007669"/>
    <property type="project" value="UniProtKB-SubCell"/>
</dbReference>
<comment type="subcellular location">
    <subcellularLocation>
        <location evidence="1">Mitochondrion inner membrane</location>
        <topology evidence="1">Peripheral membrane protein</topology>
        <orientation evidence="1">Intermembrane side</orientation>
    </subcellularLocation>
    <subcellularLocation>
        <location evidence="10">Mitochondrion outer membrane</location>
        <topology evidence="10">Peripheral membrane protein</topology>
        <orientation evidence="10">Intermembrane side</orientation>
    </subcellularLocation>
</comment>
<dbReference type="SMART" id="SM00563">
    <property type="entry name" value="PlsC"/>
    <property type="match status" value="1"/>
</dbReference>
<dbReference type="PANTHER" id="PTHR12497">
    <property type="entry name" value="TAZ PROTEIN TAFAZZIN"/>
    <property type="match status" value="1"/>
</dbReference>
<dbReference type="GO" id="GO:0047184">
    <property type="term" value="F:1-acylglycerophosphocholine O-acyltransferase activity"/>
    <property type="evidence" value="ECO:0007669"/>
    <property type="project" value="TreeGrafter"/>
</dbReference>
<evidence type="ECO:0000256" key="8">
    <source>
        <dbReference type="ARBA" id="ARBA00023136"/>
    </source>
</evidence>
<evidence type="ECO:0000313" key="14">
    <source>
        <dbReference type="EMBL" id="KXN70014.1"/>
    </source>
</evidence>
<keyword evidence="9" id="KW-0012">Acyltransferase</keyword>
<dbReference type="Pfam" id="PF01553">
    <property type="entry name" value="Acyltransferase"/>
    <property type="match status" value="1"/>
</dbReference>
<comment type="catalytic activity">
    <reaction evidence="11">
        <text>1'-[1,2-diacyl-sn-glycero-3-phospho],3'-[1-acyl-sn-glycero-3-phospho]-glycerol + a 1,2-diacyl-sn-glycero-3-phosphocholine = a cardiolipin + a 1-acyl-sn-glycero-3-phosphocholine</text>
        <dbReference type="Rhea" id="RHEA:33731"/>
        <dbReference type="ChEBI" id="CHEBI:57643"/>
        <dbReference type="ChEBI" id="CHEBI:58168"/>
        <dbReference type="ChEBI" id="CHEBI:62237"/>
        <dbReference type="ChEBI" id="CHEBI:64743"/>
    </reaction>
    <physiologicalReaction direction="left-to-right" evidence="11">
        <dbReference type="Rhea" id="RHEA:33732"/>
    </physiologicalReaction>
    <physiologicalReaction direction="right-to-left" evidence="11">
        <dbReference type="Rhea" id="RHEA:33733"/>
    </physiologicalReaction>
</comment>
<sequence>MKAFLKFGCRNVYLLNQDRLLNLVENRSKDQAILTVQNHASTFEDPLLWGMLPTRILGNPDKMRWSLAAREILFTSELKSKFFEYGHIIPVNRGDGVYQESITKAIEVINRGGWVNIYPEGKVNQMEELLPFKWGVGRIILESDIDPIIIPMYHSGK</sequence>
<dbReference type="PRINTS" id="PR00979">
    <property type="entry name" value="TAFAZZIN"/>
</dbReference>
<organism evidence="14 15">
    <name type="scientific">Conidiobolus coronatus (strain ATCC 28846 / CBS 209.66 / NRRL 28638)</name>
    <name type="common">Delacroixia coronata</name>
    <dbReference type="NCBI Taxonomy" id="796925"/>
    <lineage>
        <taxon>Eukaryota</taxon>
        <taxon>Fungi</taxon>
        <taxon>Fungi incertae sedis</taxon>
        <taxon>Zoopagomycota</taxon>
        <taxon>Entomophthoromycotina</taxon>
        <taxon>Entomophthoromycetes</taxon>
        <taxon>Entomophthorales</taxon>
        <taxon>Ancylistaceae</taxon>
        <taxon>Conidiobolus</taxon>
    </lineage>
</organism>
<feature type="domain" description="Phospholipid/glycerol acyltransferase" evidence="13">
    <location>
        <begin position="33"/>
        <end position="157"/>
    </location>
</feature>
<keyword evidence="8" id="KW-0472">Membrane</keyword>